<reference evidence="3" key="1">
    <citation type="journal article" date="2019" name="Int. J. Syst. Evol. Microbiol.">
        <title>The Global Catalogue of Microorganisms (GCM) 10K type strain sequencing project: providing services to taxonomists for standard genome sequencing and annotation.</title>
        <authorList>
            <consortium name="The Broad Institute Genomics Platform"/>
            <consortium name="The Broad Institute Genome Sequencing Center for Infectious Disease"/>
            <person name="Wu L."/>
            <person name="Ma J."/>
        </authorList>
    </citation>
    <scope>NUCLEOTIDE SEQUENCE [LARGE SCALE GENOMIC DNA]</scope>
    <source>
        <strain evidence="3">NBRC 108725</strain>
    </source>
</reference>
<organism evidence="2 3">
    <name type="scientific">Naasia aerilata</name>
    <dbReference type="NCBI Taxonomy" id="1162966"/>
    <lineage>
        <taxon>Bacteria</taxon>
        <taxon>Bacillati</taxon>
        <taxon>Actinomycetota</taxon>
        <taxon>Actinomycetes</taxon>
        <taxon>Micrococcales</taxon>
        <taxon>Microbacteriaceae</taxon>
        <taxon>Naasia</taxon>
    </lineage>
</organism>
<evidence type="ECO:0000256" key="1">
    <source>
        <dbReference type="SAM" id="Phobius"/>
    </source>
</evidence>
<keyword evidence="1" id="KW-1133">Transmembrane helix</keyword>
<keyword evidence="1" id="KW-0472">Membrane</keyword>
<keyword evidence="3" id="KW-1185">Reference proteome</keyword>
<keyword evidence="1" id="KW-0812">Transmembrane</keyword>
<evidence type="ECO:0000313" key="2">
    <source>
        <dbReference type="EMBL" id="BDZ45869.1"/>
    </source>
</evidence>
<name>A0ABM8GCA2_9MICO</name>
<feature type="transmembrane region" description="Helical" evidence="1">
    <location>
        <begin position="84"/>
        <end position="104"/>
    </location>
</feature>
<feature type="transmembrane region" description="Helical" evidence="1">
    <location>
        <begin position="56"/>
        <end position="78"/>
    </location>
</feature>
<feature type="transmembrane region" description="Helical" evidence="1">
    <location>
        <begin position="138"/>
        <end position="155"/>
    </location>
</feature>
<dbReference type="RefSeq" id="WP_286279094.1">
    <property type="nucleotide sequence ID" value="NZ_AP027731.1"/>
</dbReference>
<dbReference type="Proteomes" id="UP001321498">
    <property type="component" value="Chromosome"/>
</dbReference>
<proteinExistence type="predicted"/>
<evidence type="ECO:0000313" key="3">
    <source>
        <dbReference type="Proteomes" id="UP001321498"/>
    </source>
</evidence>
<accession>A0ABM8GCA2</accession>
<dbReference type="EMBL" id="AP027731">
    <property type="protein sequence ID" value="BDZ45869.1"/>
    <property type="molecule type" value="Genomic_DNA"/>
</dbReference>
<protein>
    <submittedName>
        <fullName evidence="2">Uncharacterized protein</fullName>
    </submittedName>
</protein>
<sequence>MSGSPFLDPSPAARQAVINRALVDRVIARSAAGVGLVSAVQALPLAIEQIVSTDNLLLYVPYAAVMASLLLALVNSIFGRGVRLAYAVVAWAVLGALILWPIEASAPGIPAGSDPWIYYLCTVGTGSAAIAFRPRLAFALTLAVPIAYGVLRVTPRARAPRSRPRSSRAPT</sequence>
<gene>
    <name evidence="2" type="ORF">GCM10025866_17780</name>
</gene>